<evidence type="ECO:0000313" key="3">
    <source>
        <dbReference type="EMBL" id="QHN36768.1"/>
    </source>
</evidence>
<dbReference type="InterPro" id="IPR012909">
    <property type="entry name" value="PHA_DNA-bd_N"/>
</dbReference>
<name>A0ABX6ILJ6_9ACTN</name>
<gene>
    <name evidence="3" type="ORF">GII31_19560</name>
</gene>
<reference evidence="3" key="1">
    <citation type="journal article" date="2021" name="Nat. Microbiol.">
        <title>Cocultivation of an ultrasmall environmental parasitic bacterium with lytic ability against bacteria associated with wastewater foams.</title>
        <authorList>
            <person name="Batinovic S."/>
            <person name="Rose J.J.A."/>
            <person name="Ratcliffe J."/>
            <person name="Seviour R.J."/>
            <person name="Petrovski S."/>
        </authorList>
    </citation>
    <scope>NUCLEOTIDE SEQUENCE</scope>
    <source>
        <strain evidence="3">CON9</strain>
    </source>
</reference>
<feature type="region of interest" description="Disordered" evidence="1">
    <location>
        <begin position="97"/>
        <end position="129"/>
    </location>
</feature>
<dbReference type="RefSeq" id="WP_213245040.1">
    <property type="nucleotide sequence ID" value="NZ_CP045806.1"/>
</dbReference>
<dbReference type="Pfam" id="PF07879">
    <property type="entry name" value="PHB_acc_N"/>
    <property type="match status" value="1"/>
</dbReference>
<organism evidence="3 4">
    <name type="scientific">Gordonia pseudamarae</name>
    <dbReference type="NCBI Taxonomy" id="2831662"/>
    <lineage>
        <taxon>Bacteria</taxon>
        <taxon>Bacillati</taxon>
        <taxon>Actinomycetota</taxon>
        <taxon>Actinomycetes</taxon>
        <taxon>Mycobacteriales</taxon>
        <taxon>Gordoniaceae</taxon>
        <taxon>Gordonia</taxon>
    </lineage>
</organism>
<proteinExistence type="predicted"/>
<accession>A0ABX6ILJ6</accession>
<keyword evidence="4" id="KW-1185">Reference proteome</keyword>
<feature type="domain" description="PHA accumulation regulator DNA-binding N-terminal" evidence="2">
    <location>
        <begin position="8"/>
        <end position="61"/>
    </location>
</feature>
<dbReference type="Proteomes" id="UP001059836">
    <property type="component" value="Chromosome"/>
</dbReference>
<protein>
    <recommendedName>
        <fullName evidence="2">PHA accumulation regulator DNA-binding N-terminal domain-containing protein</fullName>
    </recommendedName>
</protein>
<sequence>MSGSTRRLIKKYSNRKLYDTERRKFTTIDDVAALVESGIDVQIVDHNTGVDRTDEVLVQLVRRKVQAKPESSSLFSELVRAPADVAQSLVDGLTTISNLPEEAKLPGRGRARRSSEPPPKNNQDQQEEIRELREQIAKLTEVVAKLVDAQSPDDSAD</sequence>
<evidence type="ECO:0000259" key="2">
    <source>
        <dbReference type="Pfam" id="PF07879"/>
    </source>
</evidence>
<evidence type="ECO:0000313" key="4">
    <source>
        <dbReference type="Proteomes" id="UP001059836"/>
    </source>
</evidence>
<dbReference type="EMBL" id="CP045809">
    <property type="protein sequence ID" value="QHN36768.1"/>
    <property type="molecule type" value="Genomic_DNA"/>
</dbReference>
<evidence type="ECO:0000256" key="1">
    <source>
        <dbReference type="SAM" id="MobiDB-lite"/>
    </source>
</evidence>